<gene>
    <name evidence="1" type="ORF">Anapl_16607</name>
</gene>
<accession>R0J9K0</accession>
<name>R0J9K0_ANAPL</name>
<dbReference type="AlphaFoldDB" id="R0J9K0"/>
<dbReference type="Proteomes" id="UP000296049">
    <property type="component" value="Unassembled WGS sequence"/>
</dbReference>
<dbReference type="EMBL" id="KB745793">
    <property type="protein sequence ID" value="EOA93646.1"/>
    <property type="molecule type" value="Genomic_DNA"/>
</dbReference>
<keyword evidence="2" id="KW-1185">Reference proteome</keyword>
<reference evidence="2" key="1">
    <citation type="journal article" date="2013" name="Nat. Genet.">
        <title>The duck genome and transcriptome provide insight into an avian influenza virus reservoir species.</title>
        <authorList>
            <person name="Huang Y."/>
            <person name="Li Y."/>
            <person name="Burt D.W."/>
            <person name="Chen H."/>
            <person name="Zhang Y."/>
            <person name="Qian W."/>
            <person name="Kim H."/>
            <person name="Gan S."/>
            <person name="Zhao Y."/>
            <person name="Li J."/>
            <person name="Yi K."/>
            <person name="Feng H."/>
            <person name="Zhu P."/>
            <person name="Li B."/>
            <person name="Liu Q."/>
            <person name="Fairley S."/>
            <person name="Magor K.E."/>
            <person name="Du Z."/>
            <person name="Hu X."/>
            <person name="Goodman L."/>
            <person name="Tafer H."/>
            <person name="Vignal A."/>
            <person name="Lee T."/>
            <person name="Kim K.W."/>
            <person name="Sheng Z."/>
            <person name="An Y."/>
            <person name="Searle S."/>
            <person name="Herrero J."/>
            <person name="Groenen M.A."/>
            <person name="Crooijmans R.P."/>
            <person name="Faraut T."/>
            <person name="Cai Q."/>
            <person name="Webster R.G."/>
            <person name="Aldridge J.R."/>
            <person name="Warren W.C."/>
            <person name="Bartschat S."/>
            <person name="Kehr S."/>
            <person name="Marz M."/>
            <person name="Stadler P.F."/>
            <person name="Smith J."/>
            <person name="Kraus R.H."/>
            <person name="Zhao Y."/>
            <person name="Ren L."/>
            <person name="Fei J."/>
            <person name="Morisson M."/>
            <person name="Kaiser P."/>
            <person name="Griffin D.K."/>
            <person name="Rao M."/>
            <person name="Pitel F."/>
            <person name="Wang J."/>
            <person name="Li N."/>
        </authorList>
    </citation>
    <scope>NUCLEOTIDE SEQUENCE [LARGE SCALE GENOMIC DNA]</scope>
</reference>
<sequence>MDNALGSPFACVLYDGMQILSEVLPLPFRCANKVLEQCNRLTLELSSAAVDAEKAKSGAARQSPVHALAWKKELIRGGKCSRAGPAKNCVPTNGTGPRSIQCIFTWLSGRSAYFRAGGTALLRQLPKKQYPRGRDAVPK</sequence>
<organism evidence="1 2">
    <name type="scientific">Anas platyrhynchos</name>
    <name type="common">Mallard</name>
    <name type="synonym">Anas boschas</name>
    <dbReference type="NCBI Taxonomy" id="8839"/>
    <lineage>
        <taxon>Eukaryota</taxon>
        <taxon>Metazoa</taxon>
        <taxon>Chordata</taxon>
        <taxon>Craniata</taxon>
        <taxon>Vertebrata</taxon>
        <taxon>Euteleostomi</taxon>
        <taxon>Archelosauria</taxon>
        <taxon>Archosauria</taxon>
        <taxon>Dinosauria</taxon>
        <taxon>Saurischia</taxon>
        <taxon>Theropoda</taxon>
        <taxon>Coelurosauria</taxon>
        <taxon>Aves</taxon>
        <taxon>Neognathae</taxon>
        <taxon>Galloanserae</taxon>
        <taxon>Anseriformes</taxon>
        <taxon>Anatidae</taxon>
        <taxon>Anatinae</taxon>
        <taxon>Anas</taxon>
    </lineage>
</organism>
<evidence type="ECO:0000313" key="1">
    <source>
        <dbReference type="EMBL" id="EOA93646.1"/>
    </source>
</evidence>
<proteinExistence type="predicted"/>
<protein>
    <submittedName>
        <fullName evidence="1">Uncharacterized protein</fullName>
    </submittedName>
</protein>
<evidence type="ECO:0000313" key="2">
    <source>
        <dbReference type="Proteomes" id="UP000296049"/>
    </source>
</evidence>